<dbReference type="FunFam" id="1.20.1280.170:FF:000003">
    <property type="entry name" value="Exocyst subunit Exo70 family protein"/>
    <property type="match status" value="1"/>
</dbReference>
<organism evidence="6 7">
    <name type="scientific">Tetracentron sinense</name>
    <name type="common">Spur-leaf</name>
    <dbReference type="NCBI Taxonomy" id="13715"/>
    <lineage>
        <taxon>Eukaryota</taxon>
        <taxon>Viridiplantae</taxon>
        <taxon>Streptophyta</taxon>
        <taxon>Embryophyta</taxon>
        <taxon>Tracheophyta</taxon>
        <taxon>Spermatophyta</taxon>
        <taxon>Magnoliopsida</taxon>
        <taxon>Trochodendrales</taxon>
        <taxon>Trochodendraceae</taxon>
        <taxon>Tetracentron</taxon>
    </lineage>
</organism>
<dbReference type="OMA" id="AIRETCF"/>
<feature type="region of interest" description="Disordered" evidence="4">
    <location>
        <begin position="129"/>
        <end position="158"/>
    </location>
</feature>
<feature type="compositionally biased region" description="Low complexity" evidence="4">
    <location>
        <begin position="12"/>
        <end position="29"/>
    </location>
</feature>
<dbReference type="Pfam" id="PF20669">
    <property type="entry name" value="Exo70_N"/>
    <property type="match status" value="1"/>
</dbReference>
<evidence type="ECO:0000256" key="2">
    <source>
        <dbReference type="ARBA" id="ARBA00022448"/>
    </source>
</evidence>
<comment type="caution">
    <text evidence="6">The sequence shown here is derived from an EMBL/GenBank/DDBJ whole genome shotgun (WGS) entry which is preliminary data.</text>
</comment>
<evidence type="ECO:0000256" key="1">
    <source>
        <dbReference type="ARBA" id="ARBA00006756"/>
    </source>
</evidence>
<dbReference type="Gene3D" id="1.20.1280.170">
    <property type="entry name" value="Exocyst complex component Exo70"/>
    <property type="match status" value="1"/>
</dbReference>
<protein>
    <recommendedName>
        <fullName evidence="3">Exocyst subunit Exo70 family protein</fullName>
    </recommendedName>
</protein>
<dbReference type="EMBL" id="JABCRI010000011">
    <property type="protein sequence ID" value="KAF8397561.1"/>
    <property type="molecule type" value="Genomic_DNA"/>
</dbReference>
<dbReference type="GO" id="GO:0006887">
    <property type="term" value="P:exocytosis"/>
    <property type="evidence" value="ECO:0007669"/>
    <property type="project" value="UniProtKB-KW"/>
</dbReference>
<evidence type="ECO:0000256" key="4">
    <source>
        <dbReference type="SAM" id="MobiDB-lite"/>
    </source>
</evidence>
<gene>
    <name evidence="6" type="ORF">HHK36_016480</name>
</gene>
<accession>A0A835DBZ5</accession>
<dbReference type="GO" id="GO:0015031">
    <property type="term" value="P:protein transport"/>
    <property type="evidence" value="ECO:0007669"/>
    <property type="project" value="UniProtKB-KW"/>
</dbReference>
<keyword evidence="2 3" id="KW-0813">Transport</keyword>
<dbReference type="Pfam" id="PF03081">
    <property type="entry name" value="Exo70_C"/>
    <property type="match status" value="1"/>
</dbReference>
<feature type="region of interest" description="Disordered" evidence="4">
    <location>
        <begin position="1"/>
        <end position="29"/>
    </location>
</feature>
<evidence type="ECO:0000259" key="5">
    <source>
        <dbReference type="Pfam" id="PF03081"/>
    </source>
</evidence>
<dbReference type="GO" id="GO:0005546">
    <property type="term" value="F:phosphatidylinositol-4,5-bisphosphate binding"/>
    <property type="evidence" value="ECO:0007669"/>
    <property type="project" value="InterPro"/>
</dbReference>
<dbReference type="InterPro" id="IPR016159">
    <property type="entry name" value="Cullin_repeat-like_dom_sf"/>
</dbReference>
<reference evidence="6 7" key="1">
    <citation type="submission" date="2020-04" db="EMBL/GenBank/DDBJ databases">
        <title>Plant Genome Project.</title>
        <authorList>
            <person name="Zhang R.-G."/>
        </authorList>
    </citation>
    <scope>NUCLEOTIDE SEQUENCE [LARGE SCALE GENOMIC DNA]</scope>
    <source>
        <strain evidence="6">YNK0</strain>
        <tissue evidence="6">Leaf</tissue>
    </source>
</reference>
<dbReference type="GO" id="GO:0000145">
    <property type="term" value="C:exocyst"/>
    <property type="evidence" value="ECO:0007669"/>
    <property type="project" value="InterPro"/>
</dbReference>
<comment type="similarity">
    <text evidence="1 3">Belongs to the EXO70 family.</text>
</comment>
<keyword evidence="7" id="KW-1185">Reference proteome</keyword>
<feature type="compositionally biased region" description="Low complexity" evidence="4">
    <location>
        <begin position="133"/>
        <end position="148"/>
    </location>
</feature>
<dbReference type="PANTHER" id="PTHR12542">
    <property type="entry name" value="EXOCYST COMPLEX PROTEIN EXO70"/>
    <property type="match status" value="1"/>
</dbReference>
<evidence type="ECO:0000313" key="6">
    <source>
        <dbReference type="EMBL" id="KAF8397561.1"/>
    </source>
</evidence>
<dbReference type="InterPro" id="IPR046364">
    <property type="entry name" value="Exo70_C"/>
</dbReference>
<keyword evidence="3" id="KW-0268">Exocytosis</keyword>
<proteinExistence type="inferred from homology"/>
<keyword evidence="3" id="KW-0653">Protein transport</keyword>
<dbReference type="SUPFAM" id="SSF74788">
    <property type="entry name" value="Cullin repeat-like"/>
    <property type="match status" value="1"/>
</dbReference>
<evidence type="ECO:0000313" key="7">
    <source>
        <dbReference type="Proteomes" id="UP000655225"/>
    </source>
</evidence>
<comment type="function">
    <text evidence="3">Component of the exocyst complex.</text>
</comment>
<sequence length="623" mass="70749">MPKKGMRSIFFSSSKTPSSSPLRSTPSTPLHTFSESIMEENLEKAQSIIMPWDPNTSNYDKLTSLFHEDRKEAKDFLKCVKDLQRAMHFFVSENSSSEKLVRAQNLMQIAMKRLEKEFYQILSANRDHLDPESVSGRSSRASARSSTSDYEDDVGSEDELRIASDSISEVEEASTLVMSDLKAIADCMISSGYGKECVKIYKIIRKSIVEEGLYRLGVEQLSSSQINKMNWEALELKIKNWLNSVKIAVKTLFYGERILCDHVFSASESIRESCFTDISKEGAINLFGFPEFVAKSKRSPEKMFRILDLYQAISNLWPEIESIFTFESTSTVRSQALTSLIRLGEAVRTMLSDFESAIQKDSSKSPVPGGEIHPLTRYVMNYLSFLADYSGVLSDIIADWPLVVQSPLPDSYFESPNPDDSLKSRISVRLAWLILVLLCKLDVKAELYKDVSLSYLFLANNLQYVVSKVRTSNLQYLLGEDWASKHEEKVKQYSANYERMGWSKVFSSLPEYPTAMISPEMAKECFKEFNSAFEQAYRKQSSWIVTDGKLRDGIKVSIAKKLVPAYRAFYEKYRFTLRDERNIEALVRFAPEDLGNYLSDLFYGTGVSGSKSSSSSSSHSRSR</sequence>
<evidence type="ECO:0000256" key="3">
    <source>
        <dbReference type="RuleBase" id="RU365026"/>
    </source>
</evidence>
<dbReference type="PANTHER" id="PTHR12542:SF17">
    <property type="entry name" value="EXOCYST SUBUNIT EXO70 FAMILY PROTEIN"/>
    <property type="match status" value="1"/>
</dbReference>
<dbReference type="Proteomes" id="UP000655225">
    <property type="component" value="Unassembled WGS sequence"/>
</dbReference>
<dbReference type="OrthoDB" id="1922221at2759"/>
<dbReference type="InterPro" id="IPR004140">
    <property type="entry name" value="Exo70"/>
</dbReference>
<name>A0A835DBZ5_TETSI</name>
<feature type="domain" description="Exocyst complex subunit Exo70 C-terminal" evidence="5">
    <location>
        <begin position="239"/>
        <end position="600"/>
    </location>
</feature>
<dbReference type="AlphaFoldDB" id="A0A835DBZ5"/>